<comment type="caution">
    <text evidence="2">The sequence shown here is derived from an EMBL/GenBank/DDBJ whole genome shotgun (WGS) entry which is preliminary data.</text>
</comment>
<dbReference type="EMBL" id="BAABHK010000004">
    <property type="protein sequence ID" value="GAA4626872.1"/>
    <property type="molecule type" value="Genomic_DNA"/>
</dbReference>
<reference evidence="3" key="1">
    <citation type="journal article" date="2019" name="Int. J. Syst. Evol. Microbiol.">
        <title>The Global Catalogue of Microorganisms (GCM) 10K type strain sequencing project: providing services to taxonomists for standard genome sequencing and annotation.</title>
        <authorList>
            <consortium name="The Broad Institute Genomics Platform"/>
            <consortium name="The Broad Institute Genome Sequencing Center for Infectious Disease"/>
            <person name="Wu L."/>
            <person name="Ma J."/>
        </authorList>
    </citation>
    <scope>NUCLEOTIDE SEQUENCE [LARGE SCALE GENOMIC DNA]</scope>
    <source>
        <strain evidence="3">JCM 17939</strain>
    </source>
</reference>
<evidence type="ECO:0000313" key="3">
    <source>
        <dbReference type="Proteomes" id="UP001501442"/>
    </source>
</evidence>
<proteinExistence type="predicted"/>
<gene>
    <name evidence="2" type="ORF">GCM10023196_036890</name>
</gene>
<protein>
    <submittedName>
        <fullName evidence="2">Uncharacterized protein</fullName>
    </submittedName>
</protein>
<feature type="compositionally biased region" description="Pro residues" evidence="1">
    <location>
        <begin position="50"/>
        <end position="61"/>
    </location>
</feature>
<evidence type="ECO:0000256" key="1">
    <source>
        <dbReference type="SAM" id="MobiDB-lite"/>
    </source>
</evidence>
<dbReference type="Proteomes" id="UP001501442">
    <property type="component" value="Unassembled WGS sequence"/>
</dbReference>
<name>A0ABP8UDV0_9ACTN</name>
<sequence>MSRNVGADVTRRLKTIRVRVSAATEAASAAMGAVGKESTQTELSRLSHPPGTPTPSPPGRPPAMVSGDLHDSVTATTTVPLGPVRFVTVVGATTVYARIQQFGGWAGRNHATYLPARPYLEPGAGNAAVSGALSRAGCEAFIAVMW</sequence>
<feature type="region of interest" description="Disordered" evidence="1">
    <location>
        <begin position="29"/>
        <end position="68"/>
    </location>
</feature>
<keyword evidence="3" id="KW-1185">Reference proteome</keyword>
<evidence type="ECO:0000313" key="2">
    <source>
        <dbReference type="EMBL" id="GAA4626872.1"/>
    </source>
</evidence>
<dbReference type="RefSeq" id="WP_345432078.1">
    <property type="nucleotide sequence ID" value="NZ_BAABHK010000004.1"/>
</dbReference>
<accession>A0ABP8UDV0</accession>
<organism evidence="2 3">
    <name type="scientific">Actinoallomurus vinaceus</name>
    <dbReference type="NCBI Taxonomy" id="1080074"/>
    <lineage>
        <taxon>Bacteria</taxon>
        <taxon>Bacillati</taxon>
        <taxon>Actinomycetota</taxon>
        <taxon>Actinomycetes</taxon>
        <taxon>Streptosporangiales</taxon>
        <taxon>Thermomonosporaceae</taxon>
        <taxon>Actinoallomurus</taxon>
    </lineage>
</organism>